<comment type="function">
    <text evidence="10">Part of an ABC transporter complex. Responsible for energy coupling to the transport system.</text>
</comment>
<dbReference type="SUPFAM" id="SSF52540">
    <property type="entry name" value="P-loop containing nucleoside triphosphate hydrolases"/>
    <property type="match status" value="1"/>
</dbReference>
<evidence type="ECO:0000256" key="8">
    <source>
        <dbReference type="ARBA" id="ARBA00023136"/>
    </source>
</evidence>
<dbReference type="GO" id="GO:0043190">
    <property type="term" value="C:ATP-binding cassette (ABC) transporter complex"/>
    <property type="evidence" value="ECO:0007669"/>
    <property type="project" value="TreeGrafter"/>
</dbReference>
<dbReference type="SMART" id="SM00382">
    <property type="entry name" value="AAA"/>
    <property type="match status" value="1"/>
</dbReference>
<dbReference type="Proteomes" id="UP000017052">
    <property type="component" value="Unassembled WGS sequence"/>
</dbReference>
<keyword evidence="13" id="KW-1185">Reference proteome</keyword>
<dbReference type="PROSITE" id="PS50893">
    <property type="entry name" value="ABC_TRANSPORTER_2"/>
    <property type="match status" value="1"/>
</dbReference>
<dbReference type="GO" id="GO:0042626">
    <property type="term" value="F:ATPase-coupled transmembrane transporter activity"/>
    <property type="evidence" value="ECO:0007669"/>
    <property type="project" value="TreeGrafter"/>
</dbReference>
<sequence>MTALLQADHVVAGHPGRPRVLDGVTLHIERGTRLALLGANGSGKTTLMSVLAGSLEPASGRVLREGEPLDWSRKGLREHRRHVQMVLQDPDAQLFSADVAQDVSFGPMNLGLPVDEVRERVDQSLRLLGADHLAERATHHLSYGERKRVATAGAVAMRPDLLLLDEPTAGLDPAGVRQMREALDRLTAAGATILMATHDVALALDWADEAAVVCDAAVRQGPVDELLADSGLIARAHLEKPWTLALAAALGLDRRPRNLEQAIAMLTDERPAGAHDGAAR</sequence>
<evidence type="ECO:0000259" key="11">
    <source>
        <dbReference type="PROSITE" id="PS50893"/>
    </source>
</evidence>
<comment type="function">
    <text evidence="9">Probably part of an ABC transporter complex. Responsible for energy coupling to the transport system.</text>
</comment>
<dbReference type="EMBL" id="ACVN02000206">
    <property type="protein sequence ID" value="ERK54799.1"/>
    <property type="molecule type" value="Genomic_DNA"/>
</dbReference>
<keyword evidence="4 10" id="KW-1003">Cell membrane</keyword>
<dbReference type="GO" id="GO:0005524">
    <property type="term" value="F:ATP binding"/>
    <property type="evidence" value="ECO:0007669"/>
    <property type="project" value="UniProtKB-UniRule"/>
</dbReference>
<evidence type="ECO:0000256" key="2">
    <source>
        <dbReference type="ARBA" id="ARBA00005417"/>
    </source>
</evidence>
<dbReference type="AlphaFoldDB" id="U2QF25"/>
<evidence type="ECO:0000256" key="5">
    <source>
        <dbReference type="ARBA" id="ARBA00022741"/>
    </source>
</evidence>
<feature type="domain" description="ABC transporter" evidence="11">
    <location>
        <begin position="5"/>
        <end position="240"/>
    </location>
</feature>
<dbReference type="PANTHER" id="PTHR43553:SF24">
    <property type="entry name" value="ENERGY-COUPLING FACTOR TRANSPORTER ATP-BINDING PROTEIN ECFA1"/>
    <property type="match status" value="1"/>
</dbReference>
<evidence type="ECO:0000313" key="13">
    <source>
        <dbReference type="Proteomes" id="UP000017052"/>
    </source>
</evidence>
<evidence type="ECO:0000256" key="10">
    <source>
        <dbReference type="RuleBase" id="RU364103"/>
    </source>
</evidence>
<evidence type="ECO:0000256" key="7">
    <source>
        <dbReference type="ARBA" id="ARBA00022967"/>
    </source>
</evidence>
<comment type="caution">
    <text evidence="12">The sequence shown here is derived from an EMBL/GenBank/DDBJ whole genome shotgun (WGS) entry which is preliminary data.</text>
</comment>
<dbReference type="NCBIfam" id="TIGR01166">
    <property type="entry name" value="cbiO"/>
    <property type="match status" value="1"/>
</dbReference>
<dbReference type="FunFam" id="3.40.50.300:FF:000224">
    <property type="entry name" value="Energy-coupling factor transporter ATP-binding protein EcfA"/>
    <property type="match status" value="1"/>
</dbReference>
<dbReference type="RefSeq" id="WP_021797810.1">
    <property type="nucleotide sequence ID" value="NZ_ACVN02000206.1"/>
</dbReference>
<dbReference type="PANTHER" id="PTHR43553">
    <property type="entry name" value="HEAVY METAL TRANSPORTER"/>
    <property type="match status" value="1"/>
</dbReference>
<organism evidence="12 13">
    <name type="scientific">Propionibacterium acidifaciens F0233</name>
    <dbReference type="NCBI Taxonomy" id="553198"/>
    <lineage>
        <taxon>Bacteria</taxon>
        <taxon>Bacillati</taxon>
        <taxon>Actinomycetota</taxon>
        <taxon>Actinomycetes</taxon>
        <taxon>Propionibacteriales</taxon>
        <taxon>Propionibacteriaceae</taxon>
        <taxon>Propionibacterium</taxon>
    </lineage>
</organism>
<evidence type="ECO:0000256" key="4">
    <source>
        <dbReference type="ARBA" id="ARBA00022475"/>
    </source>
</evidence>
<keyword evidence="6 10" id="KW-0067">ATP-binding</keyword>
<dbReference type="CDD" id="cd03225">
    <property type="entry name" value="ABC_cobalt_CbiO_domain1"/>
    <property type="match status" value="1"/>
</dbReference>
<name>U2QF25_9ACTN</name>
<dbReference type="InterPro" id="IPR050095">
    <property type="entry name" value="ECF_ABC_transporter_ATP-bd"/>
</dbReference>
<dbReference type="InterPro" id="IPR015856">
    <property type="entry name" value="ABC_transpr_CbiO/EcfA_su"/>
</dbReference>
<evidence type="ECO:0000313" key="12">
    <source>
        <dbReference type="EMBL" id="ERK54799.1"/>
    </source>
</evidence>
<keyword evidence="5 10" id="KW-0547">Nucleotide-binding</keyword>
<dbReference type="Pfam" id="PF00005">
    <property type="entry name" value="ABC_tran"/>
    <property type="match status" value="1"/>
</dbReference>
<comment type="subcellular location">
    <subcellularLocation>
        <location evidence="1 10">Cell membrane</location>
        <topology evidence="1 10">Peripheral membrane protein</topology>
    </subcellularLocation>
</comment>
<evidence type="ECO:0000256" key="6">
    <source>
        <dbReference type="ARBA" id="ARBA00022840"/>
    </source>
</evidence>
<dbReference type="InterPro" id="IPR003593">
    <property type="entry name" value="AAA+_ATPase"/>
</dbReference>
<keyword evidence="8 10" id="KW-0472">Membrane</keyword>
<evidence type="ECO:0000256" key="9">
    <source>
        <dbReference type="ARBA" id="ARBA00025157"/>
    </source>
</evidence>
<protein>
    <recommendedName>
        <fullName evidence="10">ABC transporter ATP-binding protein</fullName>
    </recommendedName>
</protein>
<dbReference type="GO" id="GO:0016887">
    <property type="term" value="F:ATP hydrolysis activity"/>
    <property type="evidence" value="ECO:0007669"/>
    <property type="project" value="InterPro"/>
</dbReference>
<dbReference type="InterPro" id="IPR027417">
    <property type="entry name" value="P-loop_NTPase"/>
</dbReference>
<proteinExistence type="inferred from homology"/>
<accession>U2QF25</accession>
<evidence type="ECO:0000256" key="3">
    <source>
        <dbReference type="ARBA" id="ARBA00022448"/>
    </source>
</evidence>
<gene>
    <name evidence="12" type="ORF">HMPREF0682_2172</name>
</gene>
<dbReference type="GeneID" id="95359608"/>
<keyword evidence="3 10" id="KW-0813">Transport</keyword>
<keyword evidence="7" id="KW-1278">Translocase</keyword>
<dbReference type="InterPro" id="IPR003439">
    <property type="entry name" value="ABC_transporter-like_ATP-bd"/>
</dbReference>
<comment type="similarity">
    <text evidence="2 10">Belongs to the ABC transporter superfamily.</text>
</comment>
<reference evidence="12" key="1">
    <citation type="submission" date="2013-08" db="EMBL/GenBank/DDBJ databases">
        <authorList>
            <person name="Durkin A.S."/>
            <person name="Haft D.R."/>
            <person name="McCorrison J."/>
            <person name="Torralba M."/>
            <person name="Gillis M."/>
            <person name="Haft D.H."/>
            <person name="Methe B."/>
            <person name="Sutton G."/>
            <person name="Nelson K.E."/>
        </authorList>
    </citation>
    <scope>NUCLEOTIDE SEQUENCE [LARGE SCALE GENOMIC DNA]</scope>
    <source>
        <strain evidence="12">F0233</strain>
    </source>
</reference>
<evidence type="ECO:0000256" key="1">
    <source>
        <dbReference type="ARBA" id="ARBA00004202"/>
    </source>
</evidence>
<dbReference type="OrthoDB" id="9806471at2"/>
<dbReference type="GO" id="GO:0006824">
    <property type="term" value="P:cobalt ion transport"/>
    <property type="evidence" value="ECO:0007669"/>
    <property type="project" value="InterPro"/>
</dbReference>
<dbReference type="InterPro" id="IPR005876">
    <property type="entry name" value="Co_trans_ATP-bd"/>
</dbReference>
<dbReference type="Gene3D" id="3.40.50.300">
    <property type="entry name" value="P-loop containing nucleotide triphosphate hydrolases"/>
    <property type="match status" value="1"/>
</dbReference>